<comment type="pathway">
    <text evidence="2">Lipid metabolism; fatty acid biosynthesis.</text>
</comment>
<sequence length="142" mass="14911">MNRLAALLAPAKVAAAGRAGACSCSAALLAAGTPAVARRRPLAAAPLSRAFSCAAPALDLSREEIEKRVLRVVRGFDKVDANKVTPDVTFADLDLDSLDTVEVVLAIEEEFNVEMSDKDADEIQSVAQAVQYISTRPEASGV</sequence>
<evidence type="ECO:0000256" key="12">
    <source>
        <dbReference type="ARBA" id="ARBA00023128"/>
    </source>
</evidence>
<keyword evidence="4" id="KW-0813">Transport</keyword>
<evidence type="ECO:0000256" key="11">
    <source>
        <dbReference type="ARBA" id="ARBA00023098"/>
    </source>
</evidence>
<keyword evidence="5 14" id="KW-0596">Phosphopantetheine</keyword>
<dbReference type="GO" id="GO:0000035">
    <property type="term" value="F:acyl binding"/>
    <property type="evidence" value="ECO:0007669"/>
    <property type="project" value="TreeGrafter"/>
</dbReference>
<proteinExistence type="inferred from homology"/>
<comment type="subcellular location">
    <subcellularLocation>
        <location evidence="1">Mitochondrion</location>
    </subcellularLocation>
</comment>
<evidence type="ECO:0000256" key="9">
    <source>
        <dbReference type="ARBA" id="ARBA00022946"/>
    </source>
</evidence>
<keyword evidence="12" id="KW-0496">Mitochondrion</keyword>
<keyword evidence="9" id="KW-0809">Transit peptide</keyword>
<dbReference type="NCBIfam" id="TIGR00517">
    <property type="entry name" value="acyl_carrier"/>
    <property type="match status" value="1"/>
</dbReference>
<evidence type="ECO:0000256" key="2">
    <source>
        <dbReference type="ARBA" id="ARBA00005194"/>
    </source>
</evidence>
<keyword evidence="17" id="KW-1185">Reference proteome</keyword>
<keyword evidence="13 14" id="KW-0275">Fatty acid biosynthesis</keyword>
<dbReference type="HAMAP" id="MF_01217">
    <property type="entry name" value="Acyl_carrier"/>
    <property type="match status" value="1"/>
</dbReference>
<name>A0A8H8DHN1_9FUNG</name>
<keyword evidence="8" id="KW-0276">Fatty acid metabolism</keyword>
<evidence type="ECO:0000256" key="1">
    <source>
        <dbReference type="ARBA" id="ARBA00004173"/>
    </source>
</evidence>
<reference evidence="16 17" key="1">
    <citation type="journal article" name="Sci. Rep.">
        <title>Genome-scale phylogenetic analyses confirm Olpidium as the closest living zoosporic fungus to the non-flagellated, terrestrial fungi.</title>
        <authorList>
            <person name="Chang Y."/>
            <person name="Rochon D."/>
            <person name="Sekimoto S."/>
            <person name="Wang Y."/>
            <person name="Chovatia M."/>
            <person name="Sandor L."/>
            <person name="Salamov A."/>
            <person name="Grigoriev I.V."/>
            <person name="Stajich J.E."/>
            <person name="Spatafora J.W."/>
        </authorList>
    </citation>
    <scope>NUCLEOTIDE SEQUENCE [LARGE SCALE GENOMIC DNA]</scope>
    <source>
        <strain evidence="16">S191</strain>
    </source>
</reference>
<evidence type="ECO:0000256" key="10">
    <source>
        <dbReference type="ARBA" id="ARBA00022982"/>
    </source>
</evidence>
<dbReference type="PANTHER" id="PTHR20863">
    <property type="entry name" value="ACYL CARRIER PROTEIN"/>
    <property type="match status" value="1"/>
</dbReference>
<dbReference type="EMBL" id="JAEFCI010008677">
    <property type="protein sequence ID" value="KAG5458302.1"/>
    <property type="molecule type" value="Genomic_DNA"/>
</dbReference>
<dbReference type="Proteomes" id="UP000673691">
    <property type="component" value="Unassembled WGS sequence"/>
</dbReference>
<dbReference type="Gene3D" id="1.10.1200.10">
    <property type="entry name" value="ACP-like"/>
    <property type="match status" value="1"/>
</dbReference>
<dbReference type="AlphaFoldDB" id="A0A8H8DHN1"/>
<evidence type="ECO:0000256" key="8">
    <source>
        <dbReference type="ARBA" id="ARBA00022832"/>
    </source>
</evidence>
<dbReference type="PROSITE" id="PS50075">
    <property type="entry name" value="CARRIER"/>
    <property type="match status" value="1"/>
</dbReference>
<evidence type="ECO:0000313" key="17">
    <source>
        <dbReference type="Proteomes" id="UP000673691"/>
    </source>
</evidence>
<feature type="domain" description="Carrier" evidence="15">
    <location>
        <begin position="60"/>
        <end position="137"/>
    </location>
</feature>
<dbReference type="InterPro" id="IPR036736">
    <property type="entry name" value="ACP-like_sf"/>
</dbReference>
<dbReference type="PANTHER" id="PTHR20863:SF28">
    <property type="entry name" value="ACYL CARRIER PROTEIN, MITOCHONDRIAL"/>
    <property type="match status" value="1"/>
</dbReference>
<keyword evidence="10" id="KW-0249">Electron transport</keyword>
<evidence type="ECO:0000313" key="16">
    <source>
        <dbReference type="EMBL" id="KAG5458302.1"/>
    </source>
</evidence>
<dbReference type="Pfam" id="PF00550">
    <property type="entry name" value="PP-binding"/>
    <property type="match status" value="1"/>
</dbReference>
<dbReference type="FunFam" id="1.10.1200.10:FF:000003">
    <property type="entry name" value="Acyl carrier protein"/>
    <property type="match status" value="1"/>
</dbReference>
<evidence type="ECO:0000259" key="15">
    <source>
        <dbReference type="PROSITE" id="PS50075"/>
    </source>
</evidence>
<evidence type="ECO:0000256" key="5">
    <source>
        <dbReference type="ARBA" id="ARBA00022450"/>
    </source>
</evidence>
<comment type="function">
    <text evidence="14">Carrier of the growing fatty acid chain in fatty acid biosynthesis.</text>
</comment>
<evidence type="ECO:0000256" key="6">
    <source>
        <dbReference type="ARBA" id="ARBA00022516"/>
    </source>
</evidence>
<evidence type="ECO:0000256" key="14">
    <source>
        <dbReference type="RuleBase" id="RU000722"/>
    </source>
</evidence>
<gene>
    <name evidence="16" type="ORF">BJ554DRAFT_1496</name>
</gene>
<dbReference type="OrthoDB" id="448946at2759"/>
<dbReference type="InterPro" id="IPR009081">
    <property type="entry name" value="PP-bd_ACP"/>
</dbReference>
<dbReference type="GO" id="GO:0000036">
    <property type="term" value="F:acyl carrier activity"/>
    <property type="evidence" value="ECO:0007669"/>
    <property type="project" value="TreeGrafter"/>
</dbReference>
<evidence type="ECO:0000256" key="7">
    <source>
        <dbReference type="ARBA" id="ARBA00022553"/>
    </source>
</evidence>
<dbReference type="GO" id="GO:0099128">
    <property type="term" value="C:mitochondrial [2Fe-2S] assembly complex"/>
    <property type="evidence" value="ECO:0007669"/>
    <property type="project" value="UniProtKB-ARBA"/>
</dbReference>
<protein>
    <recommendedName>
        <fullName evidence="14">Acyl carrier protein</fullName>
    </recommendedName>
</protein>
<evidence type="ECO:0000256" key="3">
    <source>
        <dbReference type="ARBA" id="ARBA00010930"/>
    </source>
</evidence>
<comment type="caution">
    <text evidence="16">The sequence shown here is derived from an EMBL/GenBank/DDBJ whole genome shotgun (WGS) entry which is preliminary data.</text>
</comment>
<evidence type="ECO:0000256" key="13">
    <source>
        <dbReference type="ARBA" id="ARBA00023160"/>
    </source>
</evidence>
<dbReference type="SUPFAM" id="SSF47336">
    <property type="entry name" value="ACP-like"/>
    <property type="match status" value="1"/>
</dbReference>
<evidence type="ECO:0000256" key="4">
    <source>
        <dbReference type="ARBA" id="ARBA00022448"/>
    </source>
</evidence>
<keyword evidence="7" id="KW-0597">Phosphoprotein</keyword>
<keyword evidence="11" id="KW-0443">Lipid metabolism</keyword>
<accession>A0A8H8DHN1</accession>
<dbReference type="InterPro" id="IPR003231">
    <property type="entry name" value="ACP"/>
</dbReference>
<comment type="similarity">
    <text evidence="3">Belongs to the acyl carrier protein (ACP) family.</text>
</comment>
<keyword evidence="6 14" id="KW-0444">Lipid biosynthesis</keyword>
<organism evidence="16 17">
    <name type="scientific">Olpidium bornovanus</name>
    <dbReference type="NCBI Taxonomy" id="278681"/>
    <lineage>
        <taxon>Eukaryota</taxon>
        <taxon>Fungi</taxon>
        <taxon>Fungi incertae sedis</taxon>
        <taxon>Olpidiomycota</taxon>
        <taxon>Olpidiomycotina</taxon>
        <taxon>Olpidiomycetes</taxon>
        <taxon>Olpidiales</taxon>
        <taxon>Olpidiaceae</taxon>
        <taxon>Olpidium</taxon>
    </lineage>
</organism>